<feature type="compositionally biased region" description="Low complexity" evidence="1">
    <location>
        <begin position="134"/>
        <end position="146"/>
    </location>
</feature>
<comment type="caution">
    <text evidence="2">The sequence shown here is derived from an EMBL/GenBank/DDBJ whole genome shotgun (WGS) entry which is preliminary data.</text>
</comment>
<feature type="compositionally biased region" description="Acidic residues" evidence="1">
    <location>
        <begin position="196"/>
        <end position="218"/>
    </location>
</feature>
<proteinExistence type="predicted"/>
<evidence type="ECO:0000313" key="3">
    <source>
        <dbReference type="Proteomes" id="UP000703269"/>
    </source>
</evidence>
<feature type="region of interest" description="Disordered" evidence="1">
    <location>
        <begin position="47"/>
        <end position="95"/>
    </location>
</feature>
<organism evidence="2 3">
    <name type="scientific">Phanerochaete sordida</name>
    <dbReference type="NCBI Taxonomy" id="48140"/>
    <lineage>
        <taxon>Eukaryota</taxon>
        <taxon>Fungi</taxon>
        <taxon>Dikarya</taxon>
        <taxon>Basidiomycota</taxon>
        <taxon>Agaricomycotina</taxon>
        <taxon>Agaricomycetes</taxon>
        <taxon>Polyporales</taxon>
        <taxon>Phanerochaetaceae</taxon>
        <taxon>Phanerochaete</taxon>
    </lineage>
</organism>
<dbReference type="Proteomes" id="UP000703269">
    <property type="component" value="Unassembled WGS sequence"/>
</dbReference>
<sequence>MSTEHQSLFSLARNKLQSVVGGSPKDSSSLHRWVLLKNSIIRSHVQTATPNASDADADADYRPGADSFEEEHDSFMFPDPHSVHDDEPADAGNGESQWLDSLLEDLEDEEDDFFKADDVVSASQQPSSDEDTDSLSPLSSPMSSSDDLVDHSSYFPYPVPYPPVRPPLVHSWLSDSSDSILPPTPPLYDNPLPYLDVDELDDSPVPDAIEDTSDDESDALSTPSAVSTPTLSPPGPTSPIARERTRLLAHPHPHVYVERDDAYFYPFELDPLPFPDDTLAPSLRAYRGRYSEC</sequence>
<dbReference type="EMBL" id="BPQB01000005">
    <property type="protein sequence ID" value="GJE86878.1"/>
    <property type="molecule type" value="Genomic_DNA"/>
</dbReference>
<dbReference type="OrthoDB" id="3263748at2759"/>
<keyword evidence="3" id="KW-1185">Reference proteome</keyword>
<accession>A0A9P3LAD3</accession>
<evidence type="ECO:0000256" key="1">
    <source>
        <dbReference type="SAM" id="MobiDB-lite"/>
    </source>
</evidence>
<name>A0A9P3LAD3_9APHY</name>
<gene>
    <name evidence="2" type="ORF">PsYK624_029610</name>
</gene>
<feature type="region of interest" description="Disordered" evidence="1">
    <location>
        <begin position="120"/>
        <end position="157"/>
    </location>
</feature>
<protein>
    <submittedName>
        <fullName evidence="2">Uncharacterized protein</fullName>
    </submittedName>
</protein>
<evidence type="ECO:0000313" key="2">
    <source>
        <dbReference type="EMBL" id="GJE86878.1"/>
    </source>
</evidence>
<reference evidence="2 3" key="1">
    <citation type="submission" date="2021-08" db="EMBL/GenBank/DDBJ databases">
        <title>Draft Genome Sequence of Phanerochaete sordida strain YK-624.</title>
        <authorList>
            <person name="Mori T."/>
            <person name="Dohra H."/>
            <person name="Suzuki T."/>
            <person name="Kawagishi H."/>
            <person name="Hirai H."/>
        </authorList>
    </citation>
    <scope>NUCLEOTIDE SEQUENCE [LARGE SCALE GENOMIC DNA]</scope>
    <source>
        <strain evidence="2 3">YK-624</strain>
    </source>
</reference>
<feature type="region of interest" description="Disordered" evidence="1">
    <location>
        <begin position="183"/>
        <end position="240"/>
    </location>
</feature>
<dbReference type="AlphaFoldDB" id="A0A9P3LAD3"/>